<dbReference type="Proteomes" id="UP001056778">
    <property type="component" value="Chromosome 7"/>
</dbReference>
<dbReference type="EMBL" id="CM043021">
    <property type="protein sequence ID" value="KAI4457472.1"/>
    <property type="molecule type" value="Genomic_DNA"/>
</dbReference>
<proteinExistence type="predicted"/>
<gene>
    <name evidence="1" type="ORF">MML48_7g00007021</name>
</gene>
<reference evidence="1" key="1">
    <citation type="submission" date="2022-04" db="EMBL/GenBank/DDBJ databases">
        <title>Chromosome-scale genome assembly of Holotrichia oblita Faldermann.</title>
        <authorList>
            <person name="Rongchong L."/>
        </authorList>
    </citation>
    <scope>NUCLEOTIDE SEQUENCE</scope>
    <source>
        <strain evidence="1">81SQS9</strain>
    </source>
</reference>
<accession>A0ACB9SU90</accession>
<evidence type="ECO:0000313" key="1">
    <source>
        <dbReference type="EMBL" id="KAI4457472.1"/>
    </source>
</evidence>
<sequence length="172" mass="20047">MLYYDHFMYKVVKKMPESTHWLCVSYNSSKCKAAIKTSKEGALLLNVDHNHGPADRDPKKSVYSCVMQVSKKRRRSYGSLPNQRSNLSYSQTRRGKSCLIYEENIFYVNHCRKGGTFWVCSDYHKIKCRARCVTNAQGYLRRISGTHNHPPHSDRIKTNYLGSQECVVEEWK</sequence>
<keyword evidence="2" id="KW-1185">Reference proteome</keyword>
<protein>
    <submittedName>
        <fullName evidence="1">Flywch zinc finger domain</fullName>
    </submittedName>
</protein>
<comment type="caution">
    <text evidence="1">The sequence shown here is derived from an EMBL/GenBank/DDBJ whole genome shotgun (WGS) entry which is preliminary data.</text>
</comment>
<organism evidence="1 2">
    <name type="scientific">Holotrichia oblita</name>
    <name type="common">Chafer beetle</name>
    <dbReference type="NCBI Taxonomy" id="644536"/>
    <lineage>
        <taxon>Eukaryota</taxon>
        <taxon>Metazoa</taxon>
        <taxon>Ecdysozoa</taxon>
        <taxon>Arthropoda</taxon>
        <taxon>Hexapoda</taxon>
        <taxon>Insecta</taxon>
        <taxon>Pterygota</taxon>
        <taxon>Neoptera</taxon>
        <taxon>Endopterygota</taxon>
        <taxon>Coleoptera</taxon>
        <taxon>Polyphaga</taxon>
        <taxon>Scarabaeiformia</taxon>
        <taxon>Scarabaeidae</taxon>
        <taxon>Melolonthinae</taxon>
        <taxon>Holotrichia</taxon>
    </lineage>
</organism>
<name>A0ACB9SU90_HOLOL</name>
<evidence type="ECO:0000313" key="2">
    <source>
        <dbReference type="Proteomes" id="UP001056778"/>
    </source>
</evidence>